<reference evidence="5 6" key="1">
    <citation type="submission" date="2016-04" db="EMBL/GenBank/DDBJ databases">
        <authorList>
            <person name="Evans L.H."/>
            <person name="Alamgir A."/>
            <person name="Owens N."/>
            <person name="Weber N.D."/>
            <person name="Virtaneva K."/>
            <person name="Barbian K."/>
            <person name="Babar A."/>
            <person name="Rosenke K."/>
        </authorList>
    </citation>
    <scope>NUCLEOTIDE SEQUENCE [LARGE SCALE GENOMIC DNA]</scope>
    <source>
        <strain evidence="5 6">LMa1</strain>
    </source>
</reference>
<evidence type="ECO:0000256" key="3">
    <source>
        <dbReference type="SAM" id="SignalP"/>
    </source>
</evidence>
<dbReference type="PANTHER" id="PTHR46066:SF2">
    <property type="entry name" value="CHITINASE DOMAIN-CONTAINING PROTEIN 1"/>
    <property type="match status" value="1"/>
</dbReference>
<evidence type="ECO:0000256" key="2">
    <source>
        <dbReference type="ARBA" id="ARBA00023295"/>
    </source>
</evidence>
<keyword evidence="6" id="KW-1185">Reference proteome</keyword>
<dbReference type="RefSeq" id="WP_066668193.1">
    <property type="nucleotide sequence ID" value="NZ_LYVF01000158.1"/>
</dbReference>
<dbReference type="InterPro" id="IPR001223">
    <property type="entry name" value="Glyco_hydro18_cat"/>
</dbReference>
<evidence type="ECO:0000256" key="1">
    <source>
        <dbReference type="ARBA" id="ARBA00022801"/>
    </source>
</evidence>
<dbReference type="InterPro" id="IPR036365">
    <property type="entry name" value="PGBD-like_sf"/>
</dbReference>
<dbReference type="STRING" id="1838280.A6M21_10075"/>
<dbReference type="Proteomes" id="UP000078532">
    <property type="component" value="Unassembled WGS sequence"/>
</dbReference>
<dbReference type="Pfam" id="PF01471">
    <property type="entry name" value="PG_binding_1"/>
    <property type="match status" value="1"/>
</dbReference>
<keyword evidence="1" id="KW-0378">Hydrolase</keyword>
<dbReference type="Gene3D" id="3.10.50.10">
    <property type="match status" value="1"/>
</dbReference>
<gene>
    <name evidence="5" type="ORF">A6M21_10075</name>
</gene>
<dbReference type="GO" id="GO:0016798">
    <property type="term" value="F:hydrolase activity, acting on glycosyl bonds"/>
    <property type="evidence" value="ECO:0007669"/>
    <property type="project" value="UniProtKB-KW"/>
</dbReference>
<dbReference type="InterPro" id="IPR011583">
    <property type="entry name" value="Chitinase_II/V-like_cat"/>
</dbReference>
<dbReference type="Pfam" id="PF00704">
    <property type="entry name" value="Glyco_hydro_18"/>
    <property type="match status" value="1"/>
</dbReference>
<dbReference type="SMART" id="SM00636">
    <property type="entry name" value="Glyco_18"/>
    <property type="match status" value="1"/>
</dbReference>
<dbReference type="InterPro" id="IPR029070">
    <property type="entry name" value="Chitinase_insertion_sf"/>
</dbReference>
<dbReference type="EMBL" id="LYVF01000158">
    <property type="protein sequence ID" value="OAT81743.1"/>
    <property type="molecule type" value="Genomic_DNA"/>
</dbReference>
<dbReference type="SUPFAM" id="SSF47090">
    <property type="entry name" value="PGBD-like"/>
    <property type="match status" value="1"/>
</dbReference>
<dbReference type="GO" id="GO:0008061">
    <property type="term" value="F:chitin binding"/>
    <property type="evidence" value="ECO:0007669"/>
    <property type="project" value="InterPro"/>
</dbReference>
<feature type="signal peptide" evidence="3">
    <location>
        <begin position="1"/>
        <end position="28"/>
    </location>
</feature>
<keyword evidence="3" id="KW-0732">Signal</keyword>
<comment type="caution">
    <text evidence="5">The sequence shown here is derived from an EMBL/GenBank/DDBJ whole genome shotgun (WGS) entry which is preliminary data.</text>
</comment>
<feature type="domain" description="GH18" evidence="4">
    <location>
        <begin position="118"/>
        <end position="447"/>
    </location>
</feature>
<protein>
    <recommendedName>
        <fullName evidence="4">GH18 domain-containing protein</fullName>
    </recommendedName>
</protein>
<accession>A0A1B7LEP1</accession>
<evidence type="ECO:0000313" key="5">
    <source>
        <dbReference type="EMBL" id="OAT81743.1"/>
    </source>
</evidence>
<organism evidence="5 6">
    <name type="scientific">Desulfotomaculum copahuensis</name>
    <dbReference type="NCBI Taxonomy" id="1838280"/>
    <lineage>
        <taxon>Bacteria</taxon>
        <taxon>Bacillati</taxon>
        <taxon>Bacillota</taxon>
        <taxon>Clostridia</taxon>
        <taxon>Eubacteriales</taxon>
        <taxon>Desulfotomaculaceae</taxon>
        <taxon>Desulfotomaculum</taxon>
    </lineage>
</organism>
<dbReference type="CDD" id="cd02874">
    <property type="entry name" value="GH18_CFLE_spore_hydrolase"/>
    <property type="match status" value="1"/>
</dbReference>
<dbReference type="Gene3D" id="1.10.101.10">
    <property type="entry name" value="PGBD-like superfamily/PGBD"/>
    <property type="match status" value="1"/>
</dbReference>
<dbReference type="PANTHER" id="PTHR46066">
    <property type="entry name" value="CHITINASE DOMAIN-CONTAINING PROTEIN 1 FAMILY MEMBER"/>
    <property type="match status" value="1"/>
</dbReference>
<evidence type="ECO:0000313" key="6">
    <source>
        <dbReference type="Proteomes" id="UP000078532"/>
    </source>
</evidence>
<dbReference type="AlphaFoldDB" id="A0A1B7LEP1"/>
<dbReference type="InterPro" id="IPR002477">
    <property type="entry name" value="Peptidoglycan-bd-like"/>
</dbReference>
<dbReference type="InterPro" id="IPR017853">
    <property type="entry name" value="GH"/>
</dbReference>
<dbReference type="PROSITE" id="PS51910">
    <property type="entry name" value="GH18_2"/>
    <property type="match status" value="1"/>
</dbReference>
<dbReference type="SUPFAM" id="SSF51445">
    <property type="entry name" value="(Trans)glycosidases"/>
    <property type="match status" value="1"/>
</dbReference>
<feature type="chain" id="PRO_5039647011" description="GH18 domain-containing protein" evidence="3">
    <location>
        <begin position="29"/>
        <end position="447"/>
    </location>
</feature>
<dbReference type="InterPro" id="IPR036366">
    <property type="entry name" value="PGBDSf"/>
</dbReference>
<keyword evidence="2" id="KW-0326">Glycosidase</keyword>
<name>A0A1B7LEP1_9FIRM</name>
<evidence type="ECO:0000259" key="4">
    <source>
        <dbReference type="PROSITE" id="PS51910"/>
    </source>
</evidence>
<dbReference type="GO" id="GO:0005975">
    <property type="term" value="P:carbohydrate metabolic process"/>
    <property type="evidence" value="ECO:0007669"/>
    <property type="project" value="InterPro"/>
</dbReference>
<dbReference type="InterPro" id="IPR041704">
    <property type="entry name" value="CFLE_GH18"/>
</dbReference>
<proteinExistence type="predicted"/>
<dbReference type="Gene3D" id="3.20.20.80">
    <property type="entry name" value="Glycosidases"/>
    <property type="match status" value="1"/>
</dbReference>
<sequence length="447" mass="48177">MQPKKSISFLVLGIFLCSMLFISPAAQAGQGYGSCLMQGDYGPPVTALQQQLKQLGYFQTTPTGYFGPVTAAAVTGLQAGHGLTADGIAGPLTEELIQKLLASPTPAGNNTASSGNTRTVMGFYTQDEGAIPSSYADLVNHGNALTSIAPFWYQVDVSGSGSLHTLDGVSNQDAEQVVATAHREKVKALALIYNMLYDSGADGRDVMHRVLVNPQNRRALVMNIYNLLRSRGFDGVEIDTENIYPQDGQLFSQFLTELGAQLHPAGYVISVALPAKLSNQSSGSWSDSFDYAAVGSLADQVVVMAYDEHGAYGGAGPVASIAWVEKIIRYTLTCVPAQKVLLGMPAYGFDWNYSGGFPRYLSFALAAQTANRYGAAINWDNNAQAPYFGYTDENGSWHQVWFENASSWAGKLDLVNKYNLGGIAIWRLGMEDPAVWPLLGEKFTIKK</sequence>
<dbReference type="OrthoDB" id="9769314at2"/>